<evidence type="ECO:0000313" key="2">
    <source>
        <dbReference type="Proteomes" id="UP000323506"/>
    </source>
</evidence>
<dbReference type="AlphaFoldDB" id="A0A5D2CAX3"/>
<gene>
    <name evidence="1" type="ORF">ES288_D06G172900v1</name>
</gene>
<sequence length="69" mass="7717">MAPTPDHGGRKIKKKNLVFFDSPAKKKRRLSLEMTNLGLHDGAKRGKVLRPWKRRTCAEEAAAVKACSD</sequence>
<dbReference type="Proteomes" id="UP000323506">
    <property type="component" value="Chromosome D06"/>
</dbReference>
<organism evidence="1 2">
    <name type="scientific">Gossypium darwinii</name>
    <name type="common">Darwin's cotton</name>
    <name type="synonym">Gossypium barbadense var. darwinii</name>
    <dbReference type="NCBI Taxonomy" id="34276"/>
    <lineage>
        <taxon>Eukaryota</taxon>
        <taxon>Viridiplantae</taxon>
        <taxon>Streptophyta</taxon>
        <taxon>Embryophyta</taxon>
        <taxon>Tracheophyta</taxon>
        <taxon>Spermatophyta</taxon>
        <taxon>Magnoliopsida</taxon>
        <taxon>eudicotyledons</taxon>
        <taxon>Gunneridae</taxon>
        <taxon>Pentapetalae</taxon>
        <taxon>rosids</taxon>
        <taxon>malvids</taxon>
        <taxon>Malvales</taxon>
        <taxon>Malvaceae</taxon>
        <taxon>Malvoideae</taxon>
        <taxon>Gossypium</taxon>
    </lineage>
</organism>
<keyword evidence="2" id="KW-1185">Reference proteome</keyword>
<accession>A0A5D2CAX3</accession>
<dbReference type="EMBL" id="CM017706">
    <property type="protein sequence ID" value="TYG65272.1"/>
    <property type="molecule type" value="Genomic_DNA"/>
</dbReference>
<protein>
    <submittedName>
        <fullName evidence="1">Uncharacterized protein</fullName>
    </submittedName>
</protein>
<evidence type="ECO:0000313" key="1">
    <source>
        <dbReference type="EMBL" id="TYG65272.1"/>
    </source>
</evidence>
<reference evidence="1 2" key="1">
    <citation type="submission" date="2019-06" db="EMBL/GenBank/DDBJ databases">
        <title>WGS assembly of Gossypium darwinii.</title>
        <authorList>
            <person name="Chen Z.J."/>
            <person name="Sreedasyam A."/>
            <person name="Ando A."/>
            <person name="Song Q."/>
            <person name="De L."/>
            <person name="Hulse-Kemp A."/>
            <person name="Ding M."/>
            <person name="Ye W."/>
            <person name="Kirkbride R."/>
            <person name="Jenkins J."/>
            <person name="Plott C."/>
            <person name="Lovell J."/>
            <person name="Lin Y.-M."/>
            <person name="Vaughn R."/>
            <person name="Liu B."/>
            <person name="Li W."/>
            <person name="Simpson S."/>
            <person name="Scheffler B."/>
            <person name="Saski C."/>
            <person name="Grover C."/>
            <person name="Hu G."/>
            <person name="Conover J."/>
            <person name="Carlson J."/>
            <person name="Shu S."/>
            <person name="Boston L."/>
            <person name="Williams M."/>
            <person name="Peterson D."/>
            <person name="Mcgee K."/>
            <person name="Jones D."/>
            <person name="Wendel J."/>
            <person name="Stelly D."/>
            <person name="Grimwood J."/>
            <person name="Schmutz J."/>
        </authorList>
    </citation>
    <scope>NUCLEOTIDE SEQUENCE [LARGE SCALE GENOMIC DNA]</scope>
    <source>
        <strain evidence="1">1808015.09</strain>
    </source>
</reference>
<proteinExistence type="predicted"/>
<name>A0A5D2CAX3_GOSDA</name>